<evidence type="ECO:0000256" key="1">
    <source>
        <dbReference type="PROSITE-ProRule" id="PRU00169"/>
    </source>
</evidence>
<dbReference type="KEGG" id="salo:EF888_08665"/>
<dbReference type="EMBL" id="QGGV01000003">
    <property type="protein sequence ID" value="PWK56855.1"/>
    <property type="molecule type" value="Genomic_DNA"/>
</dbReference>
<comment type="caution">
    <text evidence="3">The sequence shown here is derived from an EMBL/GenBank/DDBJ whole genome shotgun (WGS) entry which is preliminary data.</text>
</comment>
<gene>
    <name evidence="3" type="ORF">C8D95_10387</name>
</gene>
<dbReference type="SUPFAM" id="SSF52172">
    <property type="entry name" value="CheY-like"/>
    <property type="match status" value="1"/>
</dbReference>
<evidence type="ECO:0000259" key="2">
    <source>
        <dbReference type="PROSITE" id="PS50110"/>
    </source>
</evidence>
<comment type="caution">
    <text evidence="1">Lacks conserved residue(s) required for the propagation of feature annotation.</text>
</comment>
<dbReference type="PANTHER" id="PTHR43384:SF13">
    <property type="entry name" value="SLR0110 PROTEIN"/>
    <property type="match status" value="1"/>
</dbReference>
<proteinExistence type="predicted"/>
<protein>
    <submittedName>
        <fullName evidence="3">Flp pilus assembly CpaE family ATPase</fullName>
    </submittedName>
</protein>
<accession>A0A316G9G1</accession>
<evidence type="ECO:0000313" key="3">
    <source>
        <dbReference type="EMBL" id="PWK56855.1"/>
    </source>
</evidence>
<dbReference type="GO" id="GO:0005524">
    <property type="term" value="F:ATP binding"/>
    <property type="evidence" value="ECO:0007669"/>
    <property type="project" value="TreeGrafter"/>
</dbReference>
<reference evidence="3 4" key="1">
    <citation type="submission" date="2018-05" db="EMBL/GenBank/DDBJ databases">
        <title>Genomic Encyclopedia of Type Strains, Phase IV (KMG-IV): sequencing the most valuable type-strain genomes for metagenomic binning, comparative biology and taxonomic classification.</title>
        <authorList>
            <person name="Goeker M."/>
        </authorList>
    </citation>
    <scope>NUCLEOTIDE SEQUENCE [LARGE SCALE GENOMIC DNA]</scope>
    <source>
        <strain evidence="3 4">DSM 103371</strain>
    </source>
</reference>
<dbReference type="GO" id="GO:0016887">
    <property type="term" value="F:ATP hydrolysis activity"/>
    <property type="evidence" value="ECO:0007669"/>
    <property type="project" value="TreeGrafter"/>
</dbReference>
<dbReference type="InterPro" id="IPR027417">
    <property type="entry name" value="P-loop_NTPase"/>
</dbReference>
<dbReference type="InterPro" id="IPR050625">
    <property type="entry name" value="ParA/MinD_ATPase"/>
</dbReference>
<name>A0A316G9G1_9RHOB</name>
<dbReference type="Gene3D" id="3.40.50.2300">
    <property type="match status" value="1"/>
</dbReference>
<dbReference type="InterPro" id="IPR011006">
    <property type="entry name" value="CheY-like_superfamily"/>
</dbReference>
<dbReference type="PROSITE" id="PS50110">
    <property type="entry name" value="RESPONSE_REGULATORY"/>
    <property type="match status" value="1"/>
</dbReference>
<dbReference type="RefSeq" id="WP_109758624.1">
    <property type="nucleotide sequence ID" value="NZ_CP034588.1"/>
</dbReference>
<dbReference type="GO" id="GO:0051782">
    <property type="term" value="P:negative regulation of cell division"/>
    <property type="evidence" value="ECO:0007669"/>
    <property type="project" value="TreeGrafter"/>
</dbReference>
<dbReference type="PANTHER" id="PTHR43384">
    <property type="entry name" value="SEPTUM SITE-DETERMINING PROTEIN MIND HOMOLOG, CHLOROPLASTIC-RELATED"/>
    <property type="match status" value="1"/>
</dbReference>
<dbReference type="Pfam" id="PF13614">
    <property type="entry name" value="AAA_31"/>
    <property type="match status" value="1"/>
</dbReference>
<evidence type="ECO:0000313" key="4">
    <source>
        <dbReference type="Proteomes" id="UP000245390"/>
    </source>
</evidence>
<dbReference type="InterPro" id="IPR001789">
    <property type="entry name" value="Sig_transdc_resp-reg_receiver"/>
</dbReference>
<dbReference type="AlphaFoldDB" id="A0A316G9G1"/>
<feature type="domain" description="Response regulatory" evidence="2">
    <location>
        <begin position="4"/>
        <end position="124"/>
    </location>
</feature>
<organism evidence="3 4">
    <name type="scientific">Silicimonas algicola</name>
    <dbReference type="NCBI Taxonomy" id="1826607"/>
    <lineage>
        <taxon>Bacteria</taxon>
        <taxon>Pseudomonadati</taxon>
        <taxon>Pseudomonadota</taxon>
        <taxon>Alphaproteobacteria</taxon>
        <taxon>Rhodobacterales</taxon>
        <taxon>Paracoccaceae</taxon>
    </lineage>
</organism>
<keyword evidence="4" id="KW-1185">Reference proteome</keyword>
<dbReference type="GO" id="GO:0009898">
    <property type="term" value="C:cytoplasmic side of plasma membrane"/>
    <property type="evidence" value="ECO:0007669"/>
    <property type="project" value="TreeGrafter"/>
</dbReference>
<dbReference type="OrthoDB" id="8281972at2"/>
<dbReference type="GO" id="GO:0005829">
    <property type="term" value="C:cytosol"/>
    <property type="evidence" value="ECO:0007669"/>
    <property type="project" value="TreeGrafter"/>
</dbReference>
<sequence>MHNSILLISSDGAISDRVGEALSKIEGARVATEAASVSQLNGAAVKMAADHDVVIFATDPSNAADLTAIEHLTEQRKPGTVYLALTDGDLPLSKARALTRAGVDDVLPYPSSTGELVEVVGSWIARRRAETEERYSGPSAATGKLIAVSQARGGIGSTTVAVNLADQLLQRKGTFKKEAGNRVCIVDLDLQFGTVGDFLDMDEQEGLLQLASEHFLPDAHWIEQTIVRLPSGLSVLAAPRKFAPLDSLQPEQIDALMKTLKLMFDYVVVDLPRALVSWVEPVLAETDRMYIVMDMTVPAVRAARRLMDFVLADNAQLPIELIVNHEKKPMMLREHHREAQKALDTSFTHWIAHDPKAAREAVDYGKPVSEVAGRSDLYKGIAALAKSTIAELPKSKASVRV</sequence>
<dbReference type="Gene3D" id="3.40.50.300">
    <property type="entry name" value="P-loop containing nucleotide triphosphate hydrolases"/>
    <property type="match status" value="1"/>
</dbReference>
<dbReference type="Proteomes" id="UP000245390">
    <property type="component" value="Unassembled WGS sequence"/>
</dbReference>
<dbReference type="GO" id="GO:0000160">
    <property type="term" value="P:phosphorelay signal transduction system"/>
    <property type="evidence" value="ECO:0007669"/>
    <property type="project" value="InterPro"/>
</dbReference>
<dbReference type="InterPro" id="IPR025669">
    <property type="entry name" value="AAA_dom"/>
</dbReference>
<dbReference type="SUPFAM" id="SSF52540">
    <property type="entry name" value="P-loop containing nucleoside triphosphate hydrolases"/>
    <property type="match status" value="1"/>
</dbReference>